<dbReference type="AlphaFoldDB" id="A0A0D0RQD3"/>
<dbReference type="InterPro" id="IPR003425">
    <property type="entry name" value="CCB3/YggT"/>
</dbReference>
<dbReference type="PANTHER" id="PTHR33219:SF14">
    <property type="entry name" value="PROTEIN COFACTOR ASSEMBLY OF COMPLEX C SUBUNIT B CCB3, CHLOROPLASTIC-RELATED"/>
    <property type="match status" value="1"/>
</dbReference>
<protein>
    <submittedName>
        <fullName evidence="3">Cell division protein</fullName>
    </submittedName>
    <submittedName>
        <fullName evidence="4">YggT family protein</fullName>
    </submittedName>
</protein>
<keyword evidence="3" id="KW-0131">Cell cycle</keyword>
<dbReference type="GeneID" id="93845461"/>
<evidence type="ECO:0000313" key="4">
    <source>
        <dbReference type="EMBL" id="RIL44529.1"/>
    </source>
</evidence>
<dbReference type="Proteomes" id="UP000283576">
    <property type="component" value="Unassembled WGS sequence"/>
</dbReference>
<keyword evidence="2" id="KW-0812">Transmembrane</keyword>
<dbReference type="PANTHER" id="PTHR33219">
    <property type="entry name" value="YLMG HOMOLOG PROTEIN 2, CHLOROPLASTIC"/>
    <property type="match status" value="1"/>
</dbReference>
<comment type="similarity">
    <text evidence="1">Belongs to the YggT family.</text>
</comment>
<feature type="transmembrane region" description="Helical" evidence="2">
    <location>
        <begin position="12"/>
        <end position="33"/>
    </location>
</feature>
<name>A0A0D0RQD3_STAGA</name>
<dbReference type="RefSeq" id="WP_042738924.1">
    <property type="nucleotide sequence ID" value="NZ_BKAX01000003.1"/>
</dbReference>
<accession>A0A0D0RQD3</accession>
<dbReference type="EMBL" id="UHDK01000001">
    <property type="protein sequence ID" value="SUM32627.1"/>
    <property type="molecule type" value="Genomic_DNA"/>
</dbReference>
<dbReference type="Proteomes" id="UP000321057">
    <property type="component" value="Unassembled WGS sequence"/>
</dbReference>
<keyword evidence="2" id="KW-1133">Transmembrane helix</keyword>
<proteinExistence type="inferred from homology"/>
<gene>
    <name evidence="4" type="ORF">BUZ01_00730</name>
    <name evidence="5" type="ORF">NCTC12195_02074</name>
    <name evidence="3" type="ORF">SGA02_07070</name>
</gene>
<dbReference type="GO" id="GO:0016020">
    <property type="term" value="C:membrane"/>
    <property type="evidence" value="ECO:0007669"/>
    <property type="project" value="InterPro"/>
</dbReference>
<evidence type="ECO:0000256" key="1">
    <source>
        <dbReference type="ARBA" id="ARBA00010894"/>
    </source>
</evidence>
<dbReference type="Proteomes" id="UP000255277">
    <property type="component" value="Unassembled WGS sequence"/>
</dbReference>
<dbReference type="EMBL" id="BKAX01000003">
    <property type="protein sequence ID" value="GEQ04879.1"/>
    <property type="molecule type" value="Genomic_DNA"/>
</dbReference>
<keyword evidence="3" id="KW-0132">Cell division</keyword>
<dbReference type="OrthoDB" id="47652at2"/>
<keyword evidence="8" id="KW-1185">Reference proteome</keyword>
<dbReference type="GO" id="GO:0051301">
    <property type="term" value="P:cell division"/>
    <property type="evidence" value="ECO:0007669"/>
    <property type="project" value="UniProtKB-KW"/>
</dbReference>
<evidence type="ECO:0000313" key="3">
    <source>
        <dbReference type="EMBL" id="GEQ04879.1"/>
    </source>
</evidence>
<organism evidence="4 7">
    <name type="scientific">Staphylococcus gallinarum</name>
    <dbReference type="NCBI Taxonomy" id="1293"/>
    <lineage>
        <taxon>Bacteria</taxon>
        <taxon>Bacillati</taxon>
        <taxon>Bacillota</taxon>
        <taxon>Bacilli</taxon>
        <taxon>Bacillales</taxon>
        <taxon>Staphylococcaceae</taxon>
        <taxon>Staphylococcus</taxon>
    </lineage>
</organism>
<evidence type="ECO:0000313" key="7">
    <source>
        <dbReference type="Proteomes" id="UP000283576"/>
    </source>
</evidence>
<reference evidence="3 8" key="3">
    <citation type="submission" date="2019-07" db="EMBL/GenBank/DDBJ databases">
        <title>Whole genome shotgun sequence of Staphylococcus gallinarum NBRC 109767.</title>
        <authorList>
            <person name="Hosoyama A."/>
            <person name="Uohara A."/>
            <person name="Ohji S."/>
            <person name="Ichikawa N."/>
        </authorList>
    </citation>
    <scope>NUCLEOTIDE SEQUENCE [LARGE SCALE GENOMIC DNA]</scope>
    <source>
        <strain evidence="3 8">NBRC 109767</strain>
    </source>
</reference>
<feature type="transmembrane region" description="Helical" evidence="2">
    <location>
        <begin position="59"/>
        <end position="80"/>
    </location>
</feature>
<sequence length="96" mass="11257">MDVGLLATVFKFILFLVQIYYYGMIVYFFMSWIPNARENKFGQFLQKIYEPFLEPFRKIIPPIGMIDISSIVAIIVLVLFQRGLVSIFNMIIMHLA</sequence>
<evidence type="ECO:0000313" key="6">
    <source>
        <dbReference type="Proteomes" id="UP000255277"/>
    </source>
</evidence>
<reference evidence="4 7" key="1">
    <citation type="journal article" date="2016" name="Front. Microbiol.">
        <title>Comprehensive Phylogenetic Analysis of Bovine Non-aureus Staphylococci Species Based on Whole-Genome Sequencing.</title>
        <authorList>
            <person name="Naushad S."/>
            <person name="Barkema H.W."/>
            <person name="Luby C."/>
            <person name="Condas L.A."/>
            <person name="Nobrega D.B."/>
            <person name="Carson D.A."/>
            <person name="De Buck J."/>
        </authorList>
    </citation>
    <scope>NUCLEOTIDE SEQUENCE [LARGE SCALE GENOMIC DNA]</scope>
    <source>
        <strain evidence="4 7">SNUC 1388</strain>
    </source>
</reference>
<evidence type="ECO:0000313" key="5">
    <source>
        <dbReference type="EMBL" id="SUM32627.1"/>
    </source>
</evidence>
<reference evidence="5 6" key="2">
    <citation type="submission" date="2018-06" db="EMBL/GenBank/DDBJ databases">
        <authorList>
            <consortium name="Pathogen Informatics"/>
            <person name="Doyle S."/>
        </authorList>
    </citation>
    <scope>NUCLEOTIDE SEQUENCE [LARGE SCALE GENOMIC DNA]</scope>
    <source>
        <strain evidence="5 6">NCTC12195</strain>
    </source>
</reference>
<evidence type="ECO:0000313" key="8">
    <source>
        <dbReference type="Proteomes" id="UP000321057"/>
    </source>
</evidence>
<keyword evidence="2" id="KW-0472">Membrane</keyword>
<dbReference type="Pfam" id="PF02325">
    <property type="entry name" value="CCB3_YggT"/>
    <property type="match status" value="1"/>
</dbReference>
<dbReference type="EMBL" id="QXRZ01000001">
    <property type="protein sequence ID" value="RIL44529.1"/>
    <property type="molecule type" value="Genomic_DNA"/>
</dbReference>
<dbReference type="STRING" id="1293.SH09_07065"/>
<evidence type="ECO:0000256" key="2">
    <source>
        <dbReference type="SAM" id="Phobius"/>
    </source>
</evidence>